<dbReference type="SUPFAM" id="SSF55681">
    <property type="entry name" value="Class II aaRS and biotin synthetases"/>
    <property type="match status" value="1"/>
</dbReference>
<protein>
    <recommendedName>
        <fullName evidence="3">Alanine--tRNA ligase</fullName>
        <ecNumber evidence="2">6.1.1.7</ecNumber>
    </recommendedName>
    <alternativeName>
        <fullName evidence="11">Alanyl-tRNA synthetase</fullName>
    </alternativeName>
</protein>
<evidence type="ECO:0000256" key="6">
    <source>
        <dbReference type="ARBA" id="ARBA00022741"/>
    </source>
</evidence>
<evidence type="ECO:0000256" key="1">
    <source>
        <dbReference type="ARBA" id="ARBA00008226"/>
    </source>
</evidence>
<comment type="similarity">
    <text evidence="1">Belongs to the class-II aminoacyl-tRNA synthetase family.</text>
</comment>
<dbReference type="PRINTS" id="PR00980">
    <property type="entry name" value="TRNASYNTHALA"/>
</dbReference>
<dbReference type="EC" id="6.1.1.7" evidence="2"/>
<evidence type="ECO:0000256" key="8">
    <source>
        <dbReference type="ARBA" id="ARBA00022884"/>
    </source>
</evidence>
<organism evidence="13 14">
    <name type="scientific">Candidatus Magnetoglobus multicellularis str. Araruama</name>
    <dbReference type="NCBI Taxonomy" id="890399"/>
    <lineage>
        <taxon>Bacteria</taxon>
        <taxon>Pseudomonadati</taxon>
        <taxon>Thermodesulfobacteriota</taxon>
        <taxon>Desulfobacteria</taxon>
        <taxon>Desulfobacterales</taxon>
        <taxon>Desulfobacteraceae</taxon>
        <taxon>Candidatus Magnetoglobus</taxon>
    </lineage>
</organism>
<dbReference type="InterPro" id="IPR045864">
    <property type="entry name" value="aa-tRNA-synth_II/BPL/LPL"/>
</dbReference>
<dbReference type="PANTHER" id="PTHR11777">
    <property type="entry name" value="ALANYL-TRNA SYNTHETASE"/>
    <property type="match status" value="1"/>
</dbReference>
<evidence type="ECO:0000256" key="9">
    <source>
        <dbReference type="ARBA" id="ARBA00022917"/>
    </source>
</evidence>
<keyword evidence="9" id="KW-0648">Protein biosynthesis</keyword>
<feature type="domain" description="Alanyl-transfer RNA synthetases family profile" evidence="12">
    <location>
        <begin position="1"/>
        <end position="394"/>
    </location>
</feature>
<evidence type="ECO:0000256" key="7">
    <source>
        <dbReference type="ARBA" id="ARBA00022840"/>
    </source>
</evidence>
<dbReference type="InterPro" id="IPR018162">
    <property type="entry name" value="Ala-tRNA-ligase_IIc_anticod-bd"/>
</dbReference>
<dbReference type="InterPro" id="IPR050058">
    <property type="entry name" value="Ala-tRNA_ligase"/>
</dbReference>
<dbReference type="GO" id="GO:0002161">
    <property type="term" value="F:aminoacyl-tRNA deacylase activity"/>
    <property type="evidence" value="ECO:0007669"/>
    <property type="project" value="TreeGrafter"/>
</dbReference>
<dbReference type="GO" id="GO:0005829">
    <property type="term" value="C:cytosol"/>
    <property type="evidence" value="ECO:0007669"/>
    <property type="project" value="TreeGrafter"/>
</dbReference>
<keyword evidence="5" id="KW-0436">Ligase</keyword>
<gene>
    <name evidence="13" type="ORF">OMM_03947</name>
</gene>
<evidence type="ECO:0000256" key="3">
    <source>
        <dbReference type="ARBA" id="ARBA00017959"/>
    </source>
</evidence>
<dbReference type="GO" id="GO:0005524">
    <property type="term" value="F:ATP binding"/>
    <property type="evidence" value="ECO:0007669"/>
    <property type="project" value="UniProtKB-KW"/>
</dbReference>
<keyword evidence="4" id="KW-0820">tRNA-binding</keyword>
<dbReference type="InterPro" id="IPR018165">
    <property type="entry name" value="Ala-tRNA-synth_IIc_core"/>
</dbReference>
<dbReference type="InterPro" id="IPR002318">
    <property type="entry name" value="Ala-tRNA-lgiase_IIc"/>
</dbReference>
<reference evidence="14" key="1">
    <citation type="submission" date="2012-11" db="EMBL/GenBank/DDBJ databases">
        <authorList>
            <person name="Lucero-Rivera Y.E."/>
            <person name="Tovar-Ramirez D."/>
        </authorList>
    </citation>
    <scope>NUCLEOTIDE SEQUENCE [LARGE SCALE GENOMIC DNA]</scope>
    <source>
        <strain evidence="14">Araruama</strain>
    </source>
</reference>
<evidence type="ECO:0000259" key="12">
    <source>
        <dbReference type="PROSITE" id="PS50860"/>
    </source>
</evidence>
<proteinExistence type="inferred from homology"/>
<accession>A0A1V1P3W8</accession>
<dbReference type="InterPro" id="IPR018164">
    <property type="entry name" value="Ala-tRNA-synth_IIc_N"/>
</dbReference>
<evidence type="ECO:0000256" key="5">
    <source>
        <dbReference type="ARBA" id="ARBA00022598"/>
    </source>
</evidence>
<evidence type="ECO:0000256" key="2">
    <source>
        <dbReference type="ARBA" id="ARBA00013168"/>
    </source>
</evidence>
<comment type="caution">
    <text evidence="13">The sequence shown here is derived from an EMBL/GenBank/DDBJ whole genome shotgun (WGS) entry which is preliminary data.</text>
</comment>
<evidence type="ECO:0000313" key="14">
    <source>
        <dbReference type="Proteomes" id="UP000189670"/>
    </source>
</evidence>
<sequence length="394" mass="45791">MEKKENQYALIQNCFRYFDMGIIGKSPIHLSYFQMPGAFSFKPLPKKECIFQLYDLLTNKYHFLAKNLWATYFNGDTIGKKKLPADKETFQAWIDVGIPKQNIIGLDSKHNFWKQSPHNAGKKYAPKCGAHTEIFYDRGENLKCRAHCFPGCNCGRFIEVTNTLFITYHIDDKTGYVQPLDKPFTETVIGLERVAMLQQNVSSVFEIDSLHPLICYIRSVSQKKLLITDNTFSVNERVIADHIRAILLLTFDGAPSPGKGGRARLMRKLIRETLTSLKLMNINDSKLINSIVEFAINFYSSFHPQLLRIQTRVLDYINEEKERFDLTLEKGYRRINRIVTNKLDKIISGEDIVKLEKQYGIPYCIVKHQLQKNDIKFSEYAYRKSLEQWKQINC</sequence>
<keyword evidence="8" id="KW-0694">RNA-binding</keyword>
<dbReference type="AlphaFoldDB" id="A0A1V1P3W8"/>
<keyword evidence="7" id="KW-0067">ATP-binding</keyword>
<dbReference type="EMBL" id="ATBP01000650">
    <property type="protein sequence ID" value="ETR69415.1"/>
    <property type="molecule type" value="Genomic_DNA"/>
</dbReference>
<dbReference type="SUPFAM" id="SSF101353">
    <property type="entry name" value="Putative anticodon-binding domain of alanyl-tRNA synthetase (AlaRS)"/>
    <property type="match status" value="1"/>
</dbReference>
<dbReference type="Gene3D" id="3.30.930.10">
    <property type="entry name" value="Bira Bifunctional Protein, Domain 2"/>
    <property type="match status" value="1"/>
</dbReference>
<dbReference type="Pfam" id="PF01411">
    <property type="entry name" value="tRNA-synt_2c"/>
    <property type="match status" value="1"/>
</dbReference>
<keyword evidence="6" id="KW-0547">Nucleotide-binding</keyword>
<evidence type="ECO:0000313" key="13">
    <source>
        <dbReference type="EMBL" id="ETR69415.1"/>
    </source>
</evidence>
<dbReference type="Proteomes" id="UP000189670">
    <property type="component" value="Unassembled WGS sequence"/>
</dbReference>
<keyword evidence="10" id="KW-0030">Aminoacyl-tRNA synthetase</keyword>
<evidence type="ECO:0000256" key="4">
    <source>
        <dbReference type="ARBA" id="ARBA00022555"/>
    </source>
</evidence>
<dbReference type="PANTHER" id="PTHR11777:SF9">
    <property type="entry name" value="ALANINE--TRNA LIGASE, CYTOPLASMIC"/>
    <property type="match status" value="1"/>
</dbReference>
<dbReference type="PROSITE" id="PS50860">
    <property type="entry name" value="AA_TRNA_LIGASE_II_ALA"/>
    <property type="match status" value="1"/>
</dbReference>
<name>A0A1V1P3W8_9BACT</name>
<dbReference type="GO" id="GO:0000049">
    <property type="term" value="F:tRNA binding"/>
    <property type="evidence" value="ECO:0007669"/>
    <property type="project" value="UniProtKB-KW"/>
</dbReference>
<dbReference type="GO" id="GO:0006419">
    <property type="term" value="P:alanyl-tRNA aminoacylation"/>
    <property type="evidence" value="ECO:0007669"/>
    <property type="project" value="InterPro"/>
</dbReference>
<dbReference type="GO" id="GO:0004813">
    <property type="term" value="F:alanine-tRNA ligase activity"/>
    <property type="evidence" value="ECO:0007669"/>
    <property type="project" value="UniProtKB-EC"/>
</dbReference>
<evidence type="ECO:0000256" key="11">
    <source>
        <dbReference type="ARBA" id="ARBA00032577"/>
    </source>
</evidence>
<evidence type="ECO:0000256" key="10">
    <source>
        <dbReference type="ARBA" id="ARBA00023146"/>
    </source>
</evidence>